<gene>
    <name evidence="2" type="ORF">KC19_VG238900</name>
</gene>
<evidence type="ECO:0000313" key="2">
    <source>
        <dbReference type="EMBL" id="KAG0574155.1"/>
    </source>
</evidence>
<evidence type="ECO:0000313" key="3">
    <source>
        <dbReference type="Proteomes" id="UP000822688"/>
    </source>
</evidence>
<accession>A0A8T0HTU7</accession>
<dbReference type="EMBL" id="CM026426">
    <property type="protein sequence ID" value="KAG0574155.1"/>
    <property type="molecule type" value="Genomic_DNA"/>
</dbReference>
<proteinExistence type="predicted"/>
<dbReference type="AlphaFoldDB" id="A0A8T0HTU7"/>
<dbReference type="Proteomes" id="UP000822688">
    <property type="component" value="Chromosome V"/>
</dbReference>
<name>A0A8T0HTU7_CERPU</name>
<feature type="compositionally biased region" description="Pro residues" evidence="1">
    <location>
        <begin position="56"/>
        <end position="69"/>
    </location>
</feature>
<sequence length="141" mass="15305">MGHTLENLCGGIIPQSGFPIWLSAHEQDALTSTPWHLCPVCLQMGMTTPLSRPLSPWNPPPRPLCPSQPSPAVRAVPTATAENSSLDSRDRDPGCPVGTVHRGVPHSFSKFPPALVHGPRNPPKYPKSSLQPTRTWPLQKV</sequence>
<keyword evidence="3" id="KW-1185">Reference proteome</keyword>
<protein>
    <submittedName>
        <fullName evidence="2">Uncharacterized protein</fullName>
    </submittedName>
</protein>
<organism evidence="2 3">
    <name type="scientific">Ceratodon purpureus</name>
    <name type="common">Fire moss</name>
    <name type="synonym">Dicranum purpureum</name>
    <dbReference type="NCBI Taxonomy" id="3225"/>
    <lineage>
        <taxon>Eukaryota</taxon>
        <taxon>Viridiplantae</taxon>
        <taxon>Streptophyta</taxon>
        <taxon>Embryophyta</taxon>
        <taxon>Bryophyta</taxon>
        <taxon>Bryophytina</taxon>
        <taxon>Bryopsida</taxon>
        <taxon>Dicranidae</taxon>
        <taxon>Pseudoditrichales</taxon>
        <taxon>Ditrichaceae</taxon>
        <taxon>Ceratodon</taxon>
    </lineage>
</organism>
<reference evidence="2" key="1">
    <citation type="submission" date="2020-06" db="EMBL/GenBank/DDBJ databases">
        <title>WGS assembly of Ceratodon purpureus strain R40.</title>
        <authorList>
            <person name="Carey S.B."/>
            <person name="Jenkins J."/>
            <person name="Shu S."/>
            <person name="Lovell J.T."/>
            <person name="Sreedasyam A."/>
            <person name="Maumus F."/>
            <person name="Tiley G.P."/>
            <person name="Fernandez-Pozo N."/>
            <person name="Barry K."/>
            <person name="Chen C."/>
            <person name="Wang M."/>
            <person name="Lipzen A."/>
            <person name="Daum C."/>
            <person name="Saski C.A."/>
            <person name="Payton A.C."/>
            <person name="Mcbreen J.C."/>
            <person name="Conrad R.E."/>
            <person name="Kollar L.M."/>
            <person name="Olsson S."/>
            <person name="Huttunen S."/>
            <person name="Landis J.B."/>
            <person name="Wickett N.J."/>
            <person name="Johnson M.G."/>
            <person name="Rensing S.A."/>
            <person name="Grimwood J."/>
            <person name="Schmutz J."/>
            <person name="Mcdaniel S.F."/>
        </authorList>
    </citation>
    <scope>NUCLEOTIDE SEQUENCE</scope>
    <source>
        <strain evidence="2">R40</strain>
    </source>
</reference>
<feature type="region of interest" description="Disordered" evidence="1">
    <location>
        <begin position="51"/>
        <end position="141"/>
    </location>
</feature>
<feature type="compositionally biased region" description="Polar residues" evidence="1">
    <location>
        <begin position="128"/>
        <end position="141"/>
    </location>
</feature>
<comment type="caution">
    <text evidence="2">The sequence shown here is derived from an EMBL/GenBank/DDBJ whole genome shotgun (WGS) entry which is preliminary data.</text>
</comment>
<evidence type="ECO:0000256" key="1">
    <source>
        <dbReference type="SAM" id="MobiDB-lite"/>
    </source>
</evidence>